<dbReference type="InterPro" id="IPR038883">
    <property type="entry name" value="AN11006-like"/>
</dbReference>
<organism evidence="2 3">
    <name type="scientific">Cryomyces minteri</name>
    <dbReference type="NCBI Taxonomy" id="331657"/>
    <lineage>
        <taxon>Eukaryota</taxon>
        <taxon>Fungi</taxon>
        <taxon>Dikarya</taxon>
        <taxon>Ascomycota</taxon>
        <taxon>Pezizomycotina</taxon>
        <taxon>Dothideomycetes</taxon>
        <taxon>Dothideomycetes incertae sedis</taxon>
        <taxon>Cryomyces</taxon>
    </lineage>
</organism>
<name>A0A4V5NBT6_9PEZI</name>
<dbReference type="OrthoDB" id="2951834at2759"/>
<dbReference type="EMBL" id="NAJN01002218">
    <property type="protein sequence ID" value="TKA55849.1"/>
    <property type="molecule type" value="Genomic_DNA"/>
</dbReference>
<dbReference type="PANTHER" id="PTHR42085:SF7">
    <property type="entry name" value="F-BOX DOMAIN-CONTAINING PROTEIN"/>
    <property type="match status" value="1"/>
</dbReference>
<dbReference type="Pfam" id="PF20150">
    <property type="entry name" value="2EXR"/>
    <property type="match status" value="1"/>
</dbReference>
<evidence type="ECO:0000313" key="2">
    <source>
        <dbReference type="EMBL" id="TKA55849.1"/>
    </source>
</evidence>
<dbReference type="PANTHER" id="PTHR42085">
    <property type="entry name" value="F-BOX DOMAIN-CONTAINING PROTEIN"/>
    <property type="match status" value="1"/>
</dbReference>
<dbReference type="Proteomes" id="UP000308768">
    <property type="component" value="Unassembled WGS sequence"/>
</dbReference>
<keyword evidence="3" id="KW-1185">Reference proteome</keyword>
<evidence type="ECO:0000313" key="3">
    <source>
        <dbReference type="Proteomes" id="UP000308768"/>
    </source>
</evidence>
<reference evidence="2 3" key="1">
    <citation type="submission" date="2017-03" db="EMBL/GenBank/DDBJ databases">
        <title>Genomes of endolithic fungi from Antarctica.</title>
        <authorList>
            <person name="Coleine C."/>
            <person name="Masonjones S."/>
            <person name="Stajich J.E."/>
        </authorList>
    </citation>
    <scope>NUCLEOTIDE SEQUENCE [LARGE SCALE GENOMIC DNA]</scope>
    <source>
        <strain evidence="2 3">CCFEE 5187</strain>
    </source>
</reference>
<dbReference type="InterPro" id="IPR045518">
    <property type="entry name" value="2EXR"/>
</dbReference>
<dbReference type="AlphaFoldDB" id="A0A4V5NBT6"/>
<proteinExistence type="predicted"/>
<feature type="domain" description="2EXR" evidence="1">
    <location>
        <begin position="12"/>
        <end position="97"/>
    </location>
</feature>
<dbReference type="STRING" id="331657.A0A4V5NBT6"/>
<sequence length="210" mass="24594">MADQAPSERSFPFMDLPLELRLRIYNLALVRSQPVLLHKTPRDHRQYCSLADPKRPREKHATPCADDPLLPVILRLNKQICAEASPLLYAQNTFDVHMDIALGWLLTLHQRERRLIQRVVLNVEYEYNLERYNWESFFGHLKWLPKACVPVVMGNVNEKIKETMEVNALLAAALDERSYAERQYDTFHQQTDQERLLKVSSLKNQKEDQG</sequence>
<gene>
    <name evidence="2" type="ORF">B0A49_11719</name>
</gene>
<comment type="caution">
    <text evidence="2">The sequence shown here is derived from an EMBL/GenBank/DDBJ whole genome shotgun (WGS) entry which is preliminary data.</text>
</comment>
<accession>A0A4V5NBT6</accession>
<protein>
    <recommendedName>
        <fullName evidence="1">2EXR domain-containing protein</fullName>
    </recommendedName>
</protein>
<evidence type="ECO:0000259" key="1">
    <source>
        <dbReference type="Pfam" id="PF20150"/>
    </source>
</evidence>